<reference evidence="2" key="1">
    <citation type="journal article" date="2023" name="Science">
        <title>Genome structures resolve the early diversification of teleost fishes.</title>
        <authorList>
            <person name="Parey E."/>
            <person name="Louis A."/>
            <person name="Montfort J."/>
            <person name="Bouchez O."/>
            <person name="Roques C."/>
            <person name="Iampietro C."/>
            <person name="Lluch J."/>
            <person name="Castinel A."/>
            <person name="Donnadieu C."/>
            <person name="Desvignes T."/>
            <person name="Floi Bucao C."/>
            <person name="Jouanno E."/>
            <person name="Wen M."/>
            <person name="Mejri S."/>
            <person name="Dirks R."/>
            <person name="Jansen H."/>
            <person name="Henkel C."/>
            <person name="Chen W.J."/>
            <person name="Zahm M."/>
            <person name="Cabau C."/>
            <person name="Klopp C."/>
            <person name="Thompson A.W."/>
            <person name="Robinson-Rechavi M."/>
            <person name="Braasch I."/>
            <person name="Lecointre G."/>
            <person name="Bobe J."/>
            <person name="Postlethwait J.H."/>
            <person name="Berthelot C."/>
            <person name="Roest Crollius H."/>
            <person name="Guiguen Y."/>
        </authorList>
    </citation>
    <scope>NUCLEOTIDE SEQUENCE</scope>
    <source>
        <strain evidence="2">WJC10195</strain>
    </source>
</reference>
<dbReference type="EMBL" id="JAINUF010000001">
    <property type="protein sequence ID" value="KAJ8382604.1"/>
    <property type="molecule type" value="Genomic_DNA"/>
</dbReference>
<organism evidence="2 3">
    <name type="scientific">Synaphobranchus kaupii</name>
    <name type="common">Kaup's arrowtooth eel</name>
    <dbReference type="NCBI Taxonomy" id="118154"/>
    <lineage>
        <taxon>Eukaryota</taxon>
        <taxon>Metazoa</taxon>
        <taxon>Chordata</taxon>
        <taxon>Craniata</taxon>
        <taxon>Vertebrata</taxon>
        <taxon>Euteleostomi</taxon>
        <taxon>Actinopterygii</taxon>
        <taxon>Neopterygii</taxon>
        <taxon>Teleostei</taxon>
        <taxon>Anguilliformes</taxon>
        <taxon>Synaphobranchidae</taxon>
        <taxon>Synaphobranchus</taxon>
    </lineage>
</organism>
<proteinExistence type="predicted"/>
<feature type="region of interest" description="Disordered" evidence="1">
    <location>
        <begin position="37"/>
        <end position="59"/>
    </location>
</feature>
<dbReference type="Proteomes" id="UP001152622">
    <property type="component" value="Chromosome 1"/>
</dbReference>
<gene>
    <name evidence="2" type="ORF">SKAU_G00033820</name>
</gene>
<protein>
    <submittedName>
        <fullName evidence="2">Uncharacterized protein</fullName>
    </submittedName>
</protein>
<evidence type="ECO:0000256" key="1">
    <source>
        <dbReference type="SAM" id="MobiDB-lite"/>
    </source>
</evidence>
<evidence type="ECO:0000313" key="2">
    <source>
        <dbReference type="EMBL" id="KAJ8382604.1"/>
    </source>
</evidence>
<accession>A0A9Q1JGI9</accession>
<sequence length="76" mass="7893">MSVIRADMLAAKRRSARVPGPTDPGAPTLLLRKRAPEPAGTLKGWASPTHRGRDDALSGRAAGRPYFSAALTAAGV</sequence>
<comment type="caution">
    <text evidence="2">The sequence shown here is derived from an EMBL/GenBank/DDBJ whole genome shotgun (WGS) entry which is preliminary data.</text>
</comment>
<dbReference type="AlphaFoldDB" id="A0A9Q1JGI9"/>
<evidence type="ECO:0000313" key="3">
    <source>
        <dbReference type="Proteomes" id="UP001152622"/>
    </source>
</evidence>
<name>A0A9Q1JGI9_SYNKA</name>
<keyword evidence="3" id="KW-1185">Reference proteome</keyword>